<evidence type="ECO:0000313" key="3">
    <source>
        <dbReference type="EMBL" id="GJE77896.1"/>
    </source>
</evidence>
<feature type="transmembrane region" description="Helical" evidence="1">
    <location>
        <begin position="155"/>
        <end position="176"/>
    </location>
</feature>
<dbReference type="InterPro" id="IPR050879">
    <property type="entry name" value="Acyltransferase_3"/>
</dbReference>
<reference evidence="3" key="2">
    <citation type="submission" date="2021-08" db="EMBL/GenBank/DDBJ databases">
        <authorList>
            <person name="Tani A."/>
            <person name="Ola A."/>
            <person name="Ogura Y."/>
            <person name="Katsura K."/>
            <person name="Hayashi T."/>
        </authorList>
    </citation>
    <scope>NUCLEOTIDE SEQUENCE</scope>
    <source>
        <strain evidence="3">DSM 14458</strain>
    </source>
</reference>
<feature type="transmembrane region" description="Helical" evidence="1">
    <location>
        <begin position="183"/>
        <end position="201"/>
    </location>
</feature>
<feature type="transmembrane region" description="Helical" evidence="1">
    <location>
        <begin position="366"/>
        <end position="386"/>
    </location>
</feature>
<dbReference type="InterPro" id="IPR002656">
    <property type="entry name" value="Acyl_transf_3_dom"/>
</dbReference>
<feature type="transmembrane region" description="Helical" evidence="1">
    <location>
        <begin position="213"/>
        <end position="231"/>
    </location>
</feature>
<dbReference type="RefSeq" id="WP_238308587.1">
    <property type="nucleotide sequence ID" value="NZ_BPRE01000018.1"/>
</dbReference>
<reference evidence="3" key="1">
    <citation type="journal article" date="2021" name="Front. Microbiol.">
        <title>Comprehensive Comparative Genomics and Phenotyping of Methylobacterium Species.</title>
        <authorList>
            <person name="Alessa O."/>
            <person name="Ogura Y."/>
            <person name="Fujitani Y."/>
            <person name="Takami H."/>
            <person name="Hayashi T."/>
            <person name="Sahin N."/>
            <person name="Tani A."/>
        </authorList>
    </citation>
    <scope>NUCLEOTIDE SEQUENCE</scope>
    <source>
        <strain evidence="3">DSM 14458</strain>
    </source>
</reference>
<feature type="transmembrane region" description="Helical" evidence="1">
    <location>
        <begin position="293"/>
        <end position="314"/>
    </location>
</feature>
<dbReference type="PANTHER" id="PTHR23028:SF131">
    <property type="entry name" value="BLR2367 PROTEIN"/>
    <property type="match status" value="1"/>
</dbReference>
<keyword evidence="1" id="KW-0472">Membrane</keyword>
<evidence type="ECO:0000259" key="2">
    <source>
        <dbReference type="Pfam" id="PF01757"/>
    </source>
</evidence>
<accession>A0ABQ4UZX9</accession>
<comment type="caution">
    <text evidence="3">The sequence shown here is derived from an EMBL/GenBank/DDBJ whole genome shotgun (WGS) entry which is preliminary data.</text>
</comment>
<sequence length="536" mass="55885">MITRLVRGLSSRSAVPLVATGRAPAAPVAVGTRAAGLSNIQVLRGLAASAVLVHHTAHYAEALRGAGRPMRALDAMLGLWGVALFFAISGFLMAGLVLRDRPLAFLSHRIARIFPTYLAVVALFAGLFAALGLGFGNLTPLTLSLAPAGPRAYPLTVEWTLVFETSFYAGLFLVALAGLARRIVPLALGWLGLMAAAFVMLPQGAVDLTLPPLYLLPLSGACIPFAGGLLLPRLITSGRLRPAAGLLALPLAAACLLVEIDAARWLGGAAAVLLVGAAATGPQIRGEGPLSRAALALGDGSYVLYLVHVPVLWLTAQALPASWPGFAYGLVGIAAALGLAALLGPLDGALYRHLRRRIDAASPRSLRWGLTLYLLLFFGCAAWGSIETARNDLRESRARAALAGLPPEAWSGRESAEAALTGRDLGLPATLRGALEAIEPVSPTEAIVSGFAYDPARPERGMILALYCGGRLAGLDRPRRLRADLTARPGFEGAGRQRIGYRMRIPRAACPGDAVPLAIVVDEDGRMAALPGTAGR</sequence>
<dbReference type="Pfam" id="PF01757">
    <property type="entry name" value="Acyl_transf_3"/>
    <property type="match status" value="1"/>
</dbReference>
<feature type="transmembrane region" description="Helical" evidence="1">
    <location>
        <begin position="326"/>
        <end position="346"/>
    </location>
</feature>
<feature type="transmembrane region" description="Helical" evidence="1">
    <location>
        <begin position="77"/>
        <end position="98"/>
    </location>
</feature>
<name>A0ABQ4UZX9_9HYPH</name>
<keyword evidence="1" id="KW-0812">Transmembrane</keyword>
<keyword evidence="4" id="KW-1185">Reference proteome</keyword>
<feature type="domain" description="Acyltransferase 3" evidence="2">
    <location>
        <begin position="39"/>
        <end position="343"/>
    </location>
</feature>
<dbReference type="EMBL" id="BPRE01000018">
    <property type="protein sequence ID" value="GJE77896.1"/>
    <property type="molecule type" value="Genomic_DNA"/>
</dbReference>
<gene>
    <name evidence="3" type="ORF">BGCPKDLD_4505</name>
</gene>
<proteinExistence type="predicted"/>
<evidence type="ECO:0000313" key="4">
    <source>
        <dbReference type="Proteomes" id="UP001055093"/>
    </source>
</evidence>
<keyword evidence="1" id="KW-1133">Transmembrane helix</keyword>
<protein>
    <recommendedName>
        <fullName evidence="2">Acyltransferase 3 domain-containing protein</fullName>
    </recommendedName>
</protein>
<organism evidence="3 4">
    <name type="scientific">Methylorubrum suomiense</name>
    <dbReference type="NCBI Taxonomy" id="144191"/>
    <lineage>
        <taxon>Bacteria</taxon>
        <taxon>Pseudomonadati</taxon>
        <taxon>Pseudomonadota</taxon>
        <taxon>Alphaproteobacteria</taxon>
        <taxon>Hyphomicrobiales</taxon>
        <taxon>Methylobacteriaceae</taxon>
        <taxon>Methylorubrum</taxon>
    </lineage>
</organism>
<dbReference type="Proteomes" id="UP001055093">
    <property type="component" value="Unassembled WGS sequence"/>
</dbReference>
<dbReference type="PANTHER" id="PTHR23028">
    <property type="entry name" value="ACETYLTRANSFERASE"/>
    <property type="match status" value="1"/>
</dbReference>
<feature type="transmembrane region" description="Helical" evidence="1">
    <location>
        <begin position="110"/>
        <end position="135"/>
    </location>
</feature>
<evidence type="ECO:0000256" key="1">
    <source>
        <dbReference type="SAM" id="Phobius"/>
    </source>
</evidence>